<dbReference type="EMBL" id="KY744228">
    <property type="protein sequence ID" value="ARQ96375.1"/>
    <property type="molecule type" value="Genomic_DNA"/>
</dbReference>
<organism evidence="1 2">
    <name type="scientific">Sulfolobus islandicus rod-shaped virus 9</name>
    <dbReference type="NCBI Taxonomy" id="1983552"/>
    <lineage>
        <taxon>Viruses</taxon>
        <taxon>Adnaviria</taxon>
        <taxon>Zilligvirae</taxon>
        <taxon>Taleaviricota</taxon>
        <taxon>Tokiviricetes</taxon>
        <taxon>Ligamenvirales</taxon>
        <taxon>Rudiviridae</taxon>
        <taxon>Usarudivirus</taxon>
        <taxon>Usarudivirus aestus</taxon>
        <taxon>Usarudivirus SIRV9</taxon>
    </lineage>
</organism>
<dbReference type="RefSeq" id="YP_009362579.1">
    <property type="nucleotide sequence ID" value="NC_034620.1"/>
</dbReference>
<dbReference type="GeneID" id="32878406"/>
<dbReference type="KEGG" id="vg:32878406"/>
<dbReference type="Proteomes" id="UP000202761">
    <property type="component" value="Segment"/>
</dbReference>
<sequence length="49" mass="5801">MIYNYSESMEEVIIECKGLTKFHVKKKKGIQIKNIINMCKDYGLEVKVY</sequence>
<evidence type="ECO:0000313" key="2">
    <source>
        <dbReference type="Proteomes" id="UP000202761"/>
    </source>
</evidence>
<proteinExistence type="predicted"/>
<reference evidence="1 2" key="1">
    <citation type="journal article" date="2017" name="Viruses">
        <title>Differentiation and structure in Sulfolobus islandicus rod-shaped virus populations.</title>
        <authorList>
            <person name="Bautista M.A."/>
            <person name="Black J.A."/>
            <person name="Youngblut N.D."/>
            <person name="Whitaker R.J."/>
        </authorList>
    </citation>
    <scope>NUCLEOTIDE SEQUENCE [LARGE SCALE GENOMIC DNA]</scope>
</reference>
<name>A0A1X9SJG0_9VIRU</name>
<accession>A0A1X9SJG0</accession>
<keyword evidence="2" id="KW-1185">Reference proteome</keyword>
<protein>
    <submittedName>
        <fullName evidence="1">Uncharacterized protein</fullName>
    </submittedName>
</protein>
<evidence type="ECO:0000313" key="1">
    <source>
        <dbReference type="EMBL" id="ARQ96375.1"/>
    </source>
</evidence>